<organism evidence="6 7">
    <name type="scientific">Sphingobium fuliginis (strain ATCC 27551)</name>
    <dbReference type="NCBI Taxonomy" id="336203"/>
    <lineage>
        <taxon>Bacteria</taxon>
        <taxon>Pseudomonadati</taxon>
        <taxon>Pseudomonadota</taxon>
        <taxon>Alphaproteobacteria</taxon>
        <taxon>Sphingomonadales</taxon>
        <taxon>Sphingomonadaceae</taxon>
        <taxon>Sphingobium</taxon>
    </lineage>
</organism>
<evidence type="ECO:0000259" key="5">
    <source>
        <dbReference type="PROSITE" id="PS51007"/>
    </source>
</evidence>
<comment type="caution">
    <text evidence="6">The sequence shown here is derived from an EMBL/GenBank/DDBJ whole genome shotgun (WGS) entry which is preliminary data.</text>
</comment>
<accession>A0A292ZMX0</accession>
<keyword evidence="3 4" id="KW-0408">Iron</keyword>
<evidence type="ECO:0000256" key="2">
    <source>
        <dbReference type="ARBA" id="ARBA00022723"/>
    </source>
</evidence>
<evidence type="ECO:0000256" key="4">
    <source>
        <dbReference type="PROSITE-ProRule" id="PRU00433"/>
    </source>
</evidence>
<name>A0A292ZMX0_SPHSA</name>
<evidence type="ECO:0000256" key="3">
    <source>
        <dbReference type="ARBA" id="ARBA00023004"/>
    </source>
</evidence>
<keyword evidence="1 4" id="KW-0349">Heme</keyword>
<reference evidence="6 7" key="1">
    <citation type="journal article" date="2013" name="Biodegradation">
        <title>Occurrence of 4-tert-butylphenol (4-t-BP) biodegradation in an aquatic sample caused by the presence of Spirodela polyrrhiza and isolation of a 4-t-BP-utilizing bacterium.</title>
        <authorList>
            <person name="Ogata Y."/>
            <person name="Toyama T."/>
            <person name="Yu N."/>
            <person name="Wang X."/>
            <person name="Sei K."/>
            <person name="Ike M."/>
        </authorList>
    </citation>
    <scope>NUCLEOTIDE SEQUENCE [LARGE SCALE GENOMIC DNA]</scope>
    <source>
        <strain evidence="6 7">OMI</strain>
    </source>
</reference>
<sequence>MAILLGGCSQEARDLGPGLPQTAPHGNADPRIDAYQGNFYQIAQGGRYFAWYGCSPCHSEQAKGGARLSDGQWVQGGGFADVYRSIATGHGGAFGQRVPVEQLWQITAYVRDLPLHYPEKRRRLLLDQKGEPQGSAWSGPQ</sequence>
<reference evidence="6 7" key="2">
    <citation type="journal article" date="2013" name="Environ. Sci. Technol.">
        <title>The 4-tert-butylphenol-utilizing bacterium Sphingobium fuliginis OMI can degrade bisphenols via phenolic ring hydroxylation and meta-cleavage pathway.</title>
        <authorList>
            <person name="Ogata Y."/>
            <person name="Goda S."/>
            <person name="Toyama T."/>
            <person name="Sei K."/>
            <person name="Ike M."/>
        </authorList>
    </citation>
    <scope>NUCLEOTIDE SEQUENCE [LARGE SCALE GENOMIC DNA]</scope>
    <source>
        <strain evidence="6 7">OMI</strain>
    </source>
</reference>
<dbReference type="EC" id="1.9.3.1" evidence="6"/>
<protein>
    <submittedName>
        <fullName evidence="6">Cytochrome c oxidase polypeptide III</fullName>
        <ecNumber evidence="6">1.9.3.1</ecNumber>
    </submittedName>
</protein>
<dbReference type="GO" id="GO:0046872">
    <property type="term" value="F:metal ion binding"/>
    <property type="evidence" value="ECO:0007669"/>
    <property type="project" value="UniProtKB-KW"/>
</dbReference>
<dbReference type="InterPro" id="IPR036909">
    <property type="entry name" value="Cyt_c-like_dom_sf"/>
</dbReference>
<dbReference type="InterPro" id="IPR009056">
    <property type="entry name" value="Cyt_c-like_dom"/>
</dbReference>
<dbReference type="SUPFAM" id="SSF46626">
    <property type="entry name" value="Cytochrome c"/>
    <property type="match status" value="1"/>
</dbReference>
<dbReference type="Proteomes" id="UP000221538">
    <property type="component" value="Unassembled WGS sequence"/>
</dbReference>
<keyword evidence="6" id="KW-0560">Oxidoreductase</keyword>
<proteinExistence type="predicted"/>
<dbReference type="Gene3D" id="1.10.760.10">
    <property type="entry name" value="Cytochrome c-like domain"/>
    <property type="match status" value="1"/>
</dbReference>
<dbReference type="GO" id="GO:0009055">
    <property type="term" value="F:electron transfer activity"/>
    <property type="evidence" value="ECO:0007669"/>
    <property type="project" value="InterPro"/>
</dbReference>
<gene>
    <name evidence="6" type="ORF">SFOMI_4790</name>
</gene>
<evidence type="ECO:0000313" key="6">
    <source>
        <dbReference type="EMBL" id="GAY24210.1"/>
    </source>
</evidence>
<dbReference type="GO" id="GO:0020037">
    <property type="term" value="F:heme binding"/>
    <property type="evidence" value="ECO:0007669"/>
    <property type="project" value="InterPro"/>
</dbReference>
<evidence type="ECO:0000313" key="7">
    <source>
        <dbReference type="Proteomes" id="UP000221538"/>
    </source>
</evidence>
<feature type="domain" description="Cytochrome c" evidence="5">
    <location>
        <begin position="40"/>
        <end position="114"/>
    </location>
</feature>
<evidence type="ECO:0000256" key="1">
    <source>
        <dbReference type="ARBA" id="ARBA00022617"/>
    </source>
</evidence>
<dbReference type="EMBL" id="BEWI01000032">
    <property type="protein sequence ID" value="GAY24210.1"/>
    <property type="molecule type" value="Genomic_DNA"/>
</dbReference>
<dbReference type="PROSITE" id="PS51007">
    <property type="entry name" value="CYTC"/>
    <property type="match status" value="1"/>
</dbReference>
<keyword evidence="2 4" id="KW-0479">Metal-binding</keyword>
<dbReference type="AlphaFoldDB" id="A0A292ZMX0"/>
<dbReference type="GO" id="GO:0016491">
    <property type="term" value="F:oxidoreductase activity"/>
    <property type="evidence" value="ECO:0007669"/>
    <property type="project" value="UniProtKB-KW"/>
</dbReference>